<dbReference type="GO" id="GO:0043001">
    <property type="term" value="P:Golgi to plasma membrane protein transport"/>
    <property type="evidence" value="ECO:0007669"/>
    <property type="project" value="TreeGrafter"/>
</dbReference>
<dbReference type="AlphaFoldDB" id="A0A0F7SPK7"/>
<proteinExistence type="inferred from homology"/>
<dbReference type="EMBL" id="LN483124">
    <property type="protein sequence ID" value="CED82063.1"/>
    <property type="molecule type" value="Genomic_DNA"/>
</dbReference>
<dbReference type="PANTHER" id="PTHR13465">
    <property type="entry name" value="UPF0183 PROTEIN"/>
    <property type="match status" value="1"/>
</dbReference>
<dbReference type="GO" id="GO:0005802">
    <property type="term" value="C:trans-Golgi network"/>
    <property type="evidence" value="ECO:0007669"/>
    <property type="project" value="TreeGrafter"/>
</dbReference>
<sequence length="448" mass="49718">MNKHPQANQTGPRLILPLAKHSLGPFVLGSTLFSTLDFLRTSAGRQSYPWVHIKYDTKAVSTTPILVVLLPSIHLVFTSPEQVLCQIHILSLPLPTLSLTYHPSSSTQSDPISLCTPDRPLTFGTTSAVFGPTFNGSPSETNGAKSPCSTSGRGEGEVKEVWYPGLGFRGKEPGEGEEDIEGKGWREERVRSIHLCEREDWRIGLSTFEDSDSERVWKRLKLKTKKDRVELEKVTIDAHNRSAILSFLPLTIGPLQIKLNETTSTDLLVELGPPLRSFWKEDSRLRIHYLGDSEQSEDEDGFDGQGCYFWNYLQYGIDFLLSPSHMVIKMIFHSNLPGSVTFGRFERCPWNFSSSDSSVLDVTRSAAVLLETMSSSLESRDPEHHGTTAEDSHTFFGKETLGLGMELDRAGEGWGQGVLLEASTLVAASSYIVFEVLESGFVESVIMS</sequence>
<comment type="similarity">
    <text evidence="1">Belongs to the PHAF1 family.</text>
</comment>
<accession>A0A0F7SPK7</accession>
<dbReference type="InterPro" id="IPR039156">
    <property type="entry name" value="PHAF1/BROMI"/>
</dbReference>
<dbReference type="Pfam" id="PF03676">
    <property type="entry name" value="PHAF1"/>
    <property type="match status" value="1"/>
</dbReference>
<evidence type="ECO:0000313" key="3">
    <source>
        <dbReference type="EMBL" id="CED82063.1"/>
    </source>
</evidence>
<name>A0A0F7SPK7_PHARH</name>
<protein>
    <submittedName>
        <fullName evidence="3">Uncharacterized conserved protein</fullName>
    </submittedName>
</protein>
<feature type="region of interest" description="Disordered" evidence="2">
    <location>
        <begin position="134"/>
        <end position="155"/>
    </location>
</feature>
<dbReference type="PANTHER" id="PTHR13465:SF2">
    <property type="entry name" value="PHAGOSOME ASSEMBLY FACTOR 1"/>
    <property type="match status" value="1"/>
</dbReference>
<dbReference type="InterPro" id="IPR005373">
    <property type="entry name" value="PHAF1"/>
</dbReference>
<organism evidence="3">
    <name type="scientific">Phaffia rhodozyma</name>
    <name type="common">Yeast</name>
    <name type="synonym">Xanthophyllomyces dendrorhous</name>
    <dbReference type="NCBI Taxonomy" id="264483"/>
    <lineage>
        <taxon>Eukaryota</taxon>
        <taxon>Fungi</taxon>
        <taxon>Dikarya</taxon>
        <taxon>Basidiomycota</taxon>
        <taxon>Agaricomycotina</taxon>
        <taxon>Tremellomycetes</taxon>
        <taxon>Cystofilobasidiales</taxon>
        <taxon>Mrakiaceae</taxon>
        <taxon>Phaffia</taxon>
    </lineage>
</organism>
<evidence type="ECO:0000256" key="1">
    <source>
        <dbReference type="ARBA" id="ARBA00024339"/>
    </source>
</evidence>
<feature type="compositionally biased region" description="Polar residues" evidence="2">
    <location>
        <begin position="134"/>
        <end position="152"/>
    </location>
</feature>
<reference evidence="3" key="1">
    <citation type="submission" date="2014-08" db="EMBL/GenBank/DDBJ databases">
        <authorList>
            <person name="Sharma Rahul"/>
            <person name="Thines Marco"/>
        </authorList>
    </citation>
    <scope>NUCLEOTIDE SEQUENCE</scope>
</reference>
<evidence type="ECO:0000256" key="2">
    <source>
        <dbReference type="SAM" id="MobiDB-lite"/>
    </source>
</evidence>